<evidence type="ECO:0000256" key="1">
    <source>
        <dbReference type="SAM" id="MobiDB-lite"/>
    </source>
</evidence>
<feature type="transmembrane region" description="Helical" evidence="2">
    <location>
        <begin position="53"/>
        <end position="72"/>
    </location>
</feature>
<organism evidence="3">
    <name type="scientific">Attheya septentrionalis</name>
    <dbReference type="NCBI Taxonomy" id="420275"/>
    <lineage>
        <taxon>Eukaryota</taxon>
        <taxon>Sar</taxon>
        <taxon>Stramenopiles</taxon>
        <taxon>Ochrophyta</taxon>
        <taxon>Bacillariophyta</taxon>
        <taxon>Coscinodiscophyceae</taxon>
        <taxon>Chaetocerotophycidae</taxon>
        <taxon>Chaetocerotales</taxon>
        <taxon>Attheyaceae</taxon>
        <taxon>Attheya</taxon>
    </lineage>
</organism>
<keyword evidence="2" id="KW-0812">Transmembrane</keyword>
<feature type="transmembrane region" description="Helical" evidence="2">
    <location>
        <begin position="112"/>
        <end position="136"/>
    </location>
</feature>
<evidence type="ECO:0000256" key="2">
    <source>
        <dbReference type="SAM" id="Phobius"/>
    </source>
</evidence>
<dbReference type="EMBL" id="HBHQ01028729">
    <property type="protein sequence ID" value="CAD9827658.1"/>
    <property type="molecule type" value="Transcribed_RNA"/>
</dbReference>
<feature type="transmembrane region" description="Helical" evidence="2">
    <location>
        <begin position="148"/>
        <end position="167"/>
    </location>
</feature>
<proteinExistence type="predicted"/>
<protein>
    <submittedName>
        <fullName evidence="3">Uncharacterized protein</fullName>
    </submittedName>
</protein>
<gene>
    <name evidence="3" type="ORF">ASEP1449_LOCUS19492</name>
</gene>
<dbReference type="AlphaFoldDB" id="A0A7S2UTK6"/>
<feature type="region of interest" description="Disordered" evidence="1">
    <location>
        <begin position="1"/>
        <end position="22"/>
    </location>
</feature>
<evidence type="ECO:0000313" key="3">
    <source>
        <dbReference type="EMBL" id="CAD9827658.1"/>
    </source>
</evidence>
<keyword evidence="2" id="KW-1133">Transmembrane helix</keyword>
<name>A0A7S2UTK6_9STRA</name>
<feature type="transmembrane region" description="Helical" evidence="2">
    <location>
        <begin position="84"/>
        <end position="105"/>
    </location>
</feature>
<sequence>MSGGSKRTMVEATESDDDGTISSRTVQQRVDSCLSKMFESCEGDPKGSVHRSWGVTLVMMVFFFVVSIFEMLNLKSGEGSDALMMAAVWTAVVHLVLAIVGTFILKRFPTSFSVGFFLGLLLVIANQDLILFMTFHNYPYGSVQTNHSFANLGLTLFLMLLFFALILSQFREAIVMAAVDVKGFGQGEETTVGSESYFGYEDEESEIASRGQGK</sequence>
<reference evidence="3" key="1">
    <citation type="submission" date="2021-01" db="EMBL/GenBank/DDBJ databases">
        <authorList>
            <person name="Corre E."/>
            <person name="Pelletier E."/>
            <person name="Niang G."/>
            <person name="Scheremetjew M."/>
            <person name="Finn R."/>
            <person name="Kale V."/>
            <person name="Holt S."/>
            <person name="Cochrane G."/>
            <person name="Meng A."/>
            <person name="Brown T."/>
            <person name="Cohen L."/>
        </authorList>
    </citation>
    <scope>NUCLEOTIDE SEQUENCE</scope>
    <source>
        <strain evidence="3">CCMP2084</strain>
    </source>
</reference>
<keyword evidence="2" id="KW-0472">Membrane</keyword>
<accession>A0A7S2UTK6</accession>